<reference evidence="2" key="2">
    <citation type="journal article" date="2023" name="Microbiol Resour">
        <title>Decontamination and Annotation of the Draft Genome Sequence of the Oomycete Lagenidium giganteum ARSEF 373.</title>
        <authorList>
            <person name="Morgan W.R."/>
            <person name="Tartar A."/>
        </authorList>
    </citation>
    <scope>NUCLEOTIDE SEQUENCE</scope>
    <source>
        <strain evidence="2">ARSEF 373</strain>
    </source>
</reference>
<evidence type="ECO:0008006" key="4">
    <source>
        <dbReference type="Google" id="ProtNLM"/>
    </source>
</evidence>
<sequence>SCGVLTAENPEQAEEEAEQEQVSDSDDEDEDVELLQKKVEFLEAQKELLRVRFERARGLKRRGRRSAAKRTGAGSIADLARSTADNGVMRHMLMQQQFMIDNMRAMVSFAPASDVHLSLMTPMESYIHLGADTEERRRTIMRIREKKLDVTCSYLAEKSRSVDMKQQQYFHRDVFERFGKLYHMDYCQVKFDNVQVADVVNILRTMNPPGKTVRCEFGCTTFREVCDTDPAAFKHQRIFSSVQTPTASPVVESNMLILYRDRDDHGRAVYVADSIDQDDLYPYDANHRIRMDTCIGWLFEPYKDGQGVACVVMKRFVLSRCHTHQTRLPTSTKNALHATICQSFAGRLQKIINNIAARGTATDTV</sequence>
<evidence type="ECO:0000313" key="3">
    <source>
        <dbReference type="Proteomes" id="UP001146120"/>
    </source>
</evidence>
<dbReference type="Proteomes" id="UP001146120">
    <property type="component" value="Unassembled WGS sequence"/>
</dbReference>
<evidence type="ECO:0000256" key="1">
    <source>
        <dbReference type="SAM" id="MobiDB-lite"/>
    </source>
</evidence>
<dbReference type="EMBL" id="DAKRPA010000158">
    <property type="protein sequence ID" value="DAZ96726.1"/>
    <property type="molecule type" value="Genomic_DNA"/>
</dbReference>
<accession>A0AAV2YTJ7</accession>
<feature type="non-terminal residue" evidence="2">
    <location>
        <position position="1"/>
    </location>
</feature>
<proteinExistence type="predicted"/>
<evidence type="ECO:0000313" key="2">
    <source>
        <dbReference type="EMBL" id="DAZ96726.1"/>
    </source>
</evidence>
<protein>
    <recommendedName>
        <fullName evidence="4">START domain-containing protein</fullName>
    </recommendedName>
</protein>
<feature type="region of interest" description="Disordered" evidence="1">
    <location>
        <begin position="1"/>
        <end position="30"/>
    </location>
</feature>
<dbReference type="AlphaFoldDB" id="A0AAV2YTJ7"/>
<gene>
    <name evidence="2" type="ORF">N0F65_011763</name>
</gene>
<organism evidence="2 3">
    <name type="scientific">Lagenidium giganteum</name>
    <dbReference type="NCBI Taxonomy" id="4803"/>
    <lineage>
        <taxon>Eukaryota</taxon>
        <taxon>Sar</taxon>
        <taxon>Stramenopiles</taxon>
        <taxon>Oomycota</taxon>
        <taxon>Peronosporomycetes</taxon>
        <taxon>Pythiales</taxon>
        <taxon>Pythiaceae</taxon>
    </lineage>
</organism>
<comment type="caution">
    <text evidence="2">The sequence shown here is derived from an EMBL/GenBank/DDBJ whole genome shotgun (WGS) entry which is preliminary data.</text>
</comment>
<feature type="compositionally biased region" description="Acidic residues" evidence="1">
    <location>
        <begin position="11"/>
        <end position="30"/>
    </location>
</feature>
<reference evidence="2" key="1">
    <citation type="submission" date="2022-11" db="EMBL/GenBank/DDBJ databases">
        <authorList>
            <person name="Morgan W.R."/>
            <person name="Tartar A."/>
        </authorList>
    </citation>
    <scope>NUCLEOTIDE SEQUENCE</scope>
    <source>
        <strain evidence="2">ARSEF 373</strain>
    </source>
</reference>
<name>A0AAV2YTJ7_9STRA</name>
<keyword evidence="3" id="KW-1185">Reference proteome</keyword>